<reference evidence="1" key="1">
    <citation type="submission" date="2023-03" db="EMBL/GenBank/DDBJ databases">
        <title>Massive genome expansion in bonnet fungi (Mycena s.s.) driven by repeated elements and novel gene families across ecological guilds.</title>
        <authorList>
            <consortium name="Lawrence Berkeley National Laboratory"/>
            <person name="Harder C.B."/>
            <person name="Miyauchi S."/>
            <person name="Viragh M."/>
            <person name="Kuo A."/>
            <person name="Thoen E."/>
            <person name="Andreopoulos B."/>
            <person name="Lu D."/>
            <person name="Skrede I."/>
            <person name="Drula E."/>
            <person name="Henrissat B."/>
            <person name="Morin E."/>
            <person name="Kohler A."/>
            <person name="Barry K."/>
            <person name="LaButti K."/>
            <person name="Morin E."/>
            <person name="Salamov A."/>
            <person name="Lipzen A."/>
            <person name="Mereny Z."/>
            <person name="Hegedus B."/>
            <person name="Baldrian P."/>
            <person name="Stursova M."/>
            <person name="Weitz H."/>
            <person name="Taylor A."/>
            <person name="Grigoriev I.V."/>
            <person name="Nagy L.G."/>
            <person name="Martin F."/>
            <person name="Kauserud H."/>
        </authorList>
    </citation>
    <scope>NUCLEOTIDE SEQUENCE</scope>
    <source>
        <strain evidence="1">CBHHK182m</strain>
    </source>
</reference>
<dbReference type="AlphaFoldDB" id="A0AAD7JEV8"/>
<comment type="caution">
    <text evidence="1">The sequence shown here is derived from an EMBL/GenBank/DDBJ whole genome shotgun (WGS) entry which is preliminary data.</text>
</comment>
<dbReference type="Proteomes" id="UP001215598">
    <property type="component" value="Unassembled WGS sequence"/>
</dbReference>
<keyword evidence="2" id="KW-1185">Reference proteome</keyword>
<evidence type="ECO:0000313" key="1">
    <source>
        <dbReference type="EMBL" id="KAJ7763437.1"/>
    </source>
</evidence>
<organism evidence="1 2">
    <name type="scientific">Mycena metata</name>
    <dbReference type="NCBI Taxonomy" id="1033252"/>
    <lineage>
        <taxon>Eukaryota</taxon>
        <taxon>Fungi</taxon>
        <taxon>Dikarya</taxon>
        <taxon>Basidiomycota</taxon>
        <taxon>Agaricomycotina</taxon>
        <taxon>Agaricomycetes</taxon>
        <taxon>Agaricomycetidae</taxon>
        <taxon>Agaricales</taxon>
        <taxon>Marasmiineae</taxon>
        <taxon>Mycenaceae</taxon>
        <taxon>Mycena</taxon>
    </lineage>
</organism>
<sequence length="556" mass="61269">MINLVSASVPNNAPALSLHVLEKLPFTLRRLATGALNGSLENLYKICDRINLQSTPSDQALLFLPVFYATLDPSRIPNIDDSDLSLMPDSMLLAGKTLDGLCKLGDHDIPYDIFPDLWPRYWKWTQAFHAYIASLPPSPRRPEPKTFYFTFMGFIASFENKGCRAVVSATPGARKLIAETWSFILNVDESSSLRRSGGKDALLWMKHLAGLFLQHIDLLAPKADTKLSQLDASYLGALHGLIAALDNTDQEADRLTARPYPLSEAVRRLGTPQLTTAACAFAQATVSAAGPPLKDTFKLLGPGAYDGLGAHFYLATSVRSGLLFSLVASPECVFADDIFRSANFLLDSMVAERRWLLEEIDSDDPVVFKTCDNIKAAGARITALNHVVPPTGTPVDIAPYATLTKRCPSPDKIPSHGDRTYLQLLIHQDYTALLYSVVYPKQIAFMYQNPDAVFLLEPLAPDALMANVPPAEWALAIERAGRSAGRIELHVVAASLDYQWLVPLRRTSARVLDELRQITGEILRGVEEVDTPLLDEVIPGWRERLELLVAEEVATH</sequence>
<name>A0AAD7JEV8_9AGAR</name>
<accession>A0AAD7JEV8</accession>
<evidence type="ECO:0000313" key="2">
    <source>
        <dbReference type="Proteomes" id="UP001215598"/>
    </source>
</evidence>
<dbReference type="EMBL" id="JARKIB010000030">
    <property type="protein sequence ID" value="KAJ7763437.1"/>
    <property type="molecule type" value="Genomic_DNA"/>
</dbReference>
<gene>
    <name evidence="1" type="ORF">B0H16DRAFT_1883768</name>
</gene>
<proteinExistence type="predicted"/>
<protein>
    <submittedName>
        <fullName evidence="1">Uncharacterized protein</fullName>
    </submittedName>
</protein>